<comment type="catalytic activity">
    <reaction evidence="7">
        <text>(6S)-5,6,7,8-tetrahydrofolate + NADP(+) = 7,8-dihydrofolate + NADPH + H(+)</text>
        <dbReference type="Rhea" id="RHEA:15009"/>
        <dbReference type="ChEBI" id="CHEBI:15378"/>
        <dbReference type="ChEBI" id="CHEBI:57451"/>
        <dbReference type="ChEBI" id="CHEBI:57453"/>
        <dbReference type="ChEBI" id="CHEBI:57783"/>
        <dbReference type="ChEBI" id="CHEBI:58349"/>
        <dbReference type="EC" id="1.5.1.3"/>
    </reaction>
</comment>
<dbReference type="InterPro" id="IPR012259">
    <property type="entry name" value="DHFR"/>
</dbReference>
<comment type="pathway">
    <text evidence="1 7">Cofactor biosynthesis; tetrahydrofolate biosynthesis; 5,6,7,8-tetrahydrofolate from 7,8-dihydrofolate: step 1/1.</text>
</comment>
<evidence type="ECO:0000313" key="9">
    <source>
        <dbReference type="EMBL" id="MBC5686883.1"/>
    </source>
</evidence>
<dbReference type="EMBL" id="JACOPG010000003">
    <property type="protein sequence ID" value="MBC5686883.1"/>
    <property type="molecule type" value="Genomic_DNA"/>
</dbReference>
<reference evidence="9 10" key="1">
    <citation type="submission" date="2020-08" db="EMBL/GenBank/DDBJ databases">
        <title>Genome public.</title>
        <authorList>
            <person name="Liu C."/>
            <person name="Sun Q."/>
        </authorList>
    </citation>
    <scope>NUCLEOTIDE SEQUENCE [LARGE SCALE GENOMIC DNA]</scope>
    <source>
        <strain evidence="9 10">NSJ-9</strain>
    </source>
</reference>
<proteinExistence type="inferred from homology"/>
<keyword evidence="4 7" id="KW-0554">One-carbon metabolism</keyword>
<dbReference type="PANTHER" id="PTHR48069">
    <property type="entry name" value="DIHYDROFOLATE REDUCTASE"/>
    <property type="match status" value="1"/>
</dbReference>
<dbReference type="InterPro" id="IPR024072">
    <property type="entry name" value="DHFR-like_dom_sf"/>
</dbReference>
<dbReference type="Gene3D" id="3.40.430.10">
    <property type="entry name" value="Dihydrofolate Reductase, subunit A"/>
    <property type="match status" value="1"/>
</dbReference>
<evidence type="ECO:0000313" key="10">
    <source>
        <dbReference type="Proteomes" id="UP000643810"/>
    </source>
</evidence>
<dbReference type="SUPFAM" id="SSF53597">
    <property type="entry name" value="Dihydrofolate reductase-like"/>
    <property type="match status" value="1"/>
</dbReference>
<sequence>MNIIASADNNWAIGKNNELLIRIPQDMKRFRQMTTGNVVVMGRKTLESFPNQAPLKDRINIVLTANPNYEVKGAVIVHSMDELQEELQKYNSEDIYVIGGDSIYRQMLDLCDTAYITKIDYAYEADAHLPNLEKDPAWSMTEESEEQTYFDVIYTYQIYKRG</sequence>
<keyword evidence="5 7" id="KW-0521">NADP</keyword>
<dbReference type="RefSeq" id="WP_118281773.1">
    <property type="nucleotide sequence ID" value="NZ_JACOPG010000003.1"/>
</dbReference>
<evidence type="ECO:0000259" key="8">
    <source>
        <dbReference type="PROSITE" id="PS51330"/>
    </source>
</evidence>
<evidence type="ECO:0000256" key="2">
    <source>
        <dbReference type="ARBA" id="ARBA00009539"/>
    </source>
</evidence>
<dbReference type="InterPro" id="IPR001796">
    <property type="entry name" value="DHFR_dom"/>
</dbReference>
<comment type="function">
    <text evidence="7">Key enzyme in folate metabolism. Catalyzes an essential reaction for de novo glycine and purine synthesis, and for DNA precursor synthesis.</text>
</comment>
<evidence type="ECO:0000256" key="5">
    <source>
        <dbReference type="ARBA" id="ARBA00022857"/>
    </source>
</evidence>
<dbReference type="PROSITE" id="PS51330">
    <property type="entry name" value="DHFR_2"/>
    <property type="match status" value="1"/>
</dbReference>
<comment type="similarity">
    <text evidence="2 7">Belongs to the dihydrofolate reductase family.</text>
</comment>
<gene>
    <name evidence="9" type="ORF">H8R94_09755</name>
</gene>
<comment type="caution">
    <text evidence="9">The sequence shown here is derived from an EMBL/GenBank/DDBJ whole genome shotgun (WGS) entry which is preliminary data.</text>
</comment>
<dbReference type="PANTHER" id="PTHR48069:SF3">
    <property type="entry name" value="DIHYDROFOLATE REDUCTASE"/>
    <property type="match status" value="1"/>
</dbReference>
<protein>
    <recommendedName>
        <fullName evidence="3 7">Dihydrofolate reductase</fullName>
        <ecNumber evidence="3 7">1.5.1.3</ecNumber>
    </recommendedName>
</protein>
<organism evidence="9 10">
    <name type="scientific">Roseburia lenta</name>
    <dbReference type="NCBI Taxonomy" id="2763061"/>
    <lineage>
        <taxon>Bacteria</taxon>
        <taxon>Bacillati</taxon>
        <taxon>Bacillota</taxon>
        <taxon>Clostridia</taxon>
        <taxon>Lachnospirales</taxon>
        <taxon>Lachnospiraceae</taxon>
        <taxon>Roseburia</taxon>
    </lineage>
</organism>
<name>A0ABR7GHX3_9FIRM</name>
<dbReference type="Proteomes" id="UP000643810">
    <property type="component" value="Unassembled WGS sequence"/>
</dbReference>
<evidence type="ECO:0000256" key="3">
    <source>
        <dbReference type="ARBA" id="ARBA00012856"/>
    </source>
</evidence>
<dbReference type="PIRSF" id="PIRSF000194">
    <property type="entry name" value="DHFR"/>
    <property type="match status" value="1"/>
</dbReference>
<evidence type="ECO:0000256" key="1">
    <source>
        <dbReference type="ARBA" id="ARBA00004903"/>
    </source>
</evidence>
<keyword evidence="10" id="KW-1185">Reference proteome</keyword>
<evidence type="ECO:0000256" key="7">
    <source>
        <dbReference type="PIRNR" id="PIRNR000194"/>
    </source>
</evidence>
<keyword evidence="6 7" id="KW-0560">Oxidoreductase</keyword>
<accession>A0ABR7GHX3</accession>
<evidence type="ECO:0000256" key="6">
    <source>
        <dbReference type="ARBA" id="ARBA00023002"/>
    </source>
</evidence>
<dbReference type="EC" id="1.5.1.3" evidence="3 7"/>
<evidence type="ECO:0000256" key="4">
    <source>
        <dbReference type="ARBA" id="ARBA00022563"/>
    </source>
</evidence>
<feature type="domain" description="DHFR" evidence="8">
    <location>
        <begin position="1"/>
        <end position="161"/>
    </location>
</feature>
<dbReference type="CDD" id="cd00209">
    <property type="entry name" value="DHFR"/>
    <property type="match status" value="1"/>
</dbReference>
<dbReference type="PRINTS" id="PR00070">
    <property type="entry name" value="DHFR"/>
</dbReference>
<dbReference type="Pfam" id="PF00186">
    <property type="entry name" value="DHFR_1"/>
    <property type="match status" value="1"/>
</dbReference>